<dbReference type="Proteomes" id="UP001287286">
    <property type="component" value="Unassembled WGS sequence"/>
</dbReference>
<evidence type="ECO:0000313" key="3">
    <source>
        <dbReference type="Proteomes" id="UP001287286"/>
    </source>
</evidence>
<dbReference type="PANTHER" id="PTHR47784:SF5">
    <property type="entry name" value="STEROL UPTAKE CONTROL PROTEIN 2"/>
    <property type="match status" value="1"/>
</dbReference>
<comment type="caution">
    <text evidence="2">The sequence shown here is derived from an EMBL/GenBank/DDBJ whole genome shotgun (WGS) entry which is preliminary data.</text>
</comment>
<protein>
    <submittedName>
        <fullName evidence="2">Transcriptional regulator family: Fungal Specific TF</fullName>
    </submittedName>
</protein>
<name>A0ABR0C3I4_PURLI</name>
<gene>
    <name evidence="2" type="ORF">Purlil1_4536</name>
</gene>
<evidence type="ECO:0000313" key="2">
    <source>
        <dbReference type="EMBL" id="KAK4090956.1"/>
    </source>
</evidence>
<dbReference type="InterPro" id="IPR022698">
    <property type="entry name" value="OrsD"/>
</dbReference>
<dbReference type="PANTHER" id="PTHR47784">
    <property type="entry name" value="STEROL UPTAKE CONTROL PROTEIN 2"/>
    <property type="match status" value="1"/>
</dbReference>
<dbReference type="EMBL" id="JAWRVI010000013">
    <property type="protein sequence ID" value="KAK4090956.1"/>
    <property type="molecule type" value="Genomic_DNA"/>
</dbReference>
<sequence length="525" mass="58742">MTPCFGGAGLAETTGAVPFIISTVAATQLSELTSKVPEIATTSAAGIVHAMDGGTAQSPSGLLQYNPAYSVLICVACGYALQPSGIARHLKEKHQIYRSNRRPFIEYASRFPLAKPEVVIGSEVTKFPVPLLPVLDGLKCLEGGGCDYLCVSTKRMQNHWMSIHGRHGTTGDWQPVPLQTFFRGNLLRYFTEIDPQAPYSSVRNGHRTDGDKPNALDEFDRHLLHHYTTTTYLTLVDRHDTAGIWQTVMPEMANQHDFLMHALLACSALHLAHLSPAEQQRYIMRAQSHQDMAMPLFRHAITNVTEHNCDAILAFAHFLVIYSFAADQPDERLLLADPSSPHPGLLCSWLYFIRNGCLLVCEFWDQIERGPLGPLANSWESPMPTLDEDPARLHMKSHLLSLIPGTAEPGEERWSASVCETYRDAALQLSWALAAARTLSDEEFTTWDAVRVWPMEVSVPFMELLTQGHPASLVLLAHYCRLLERLEPHWYFEGRTNTLIQAILDRLGSAWRERLRASLQAIDRL</sequence>
<reference evidence="2 3" key="1">
    <citation type="journal article" date="2024" name="Microbiol. Resour. Announc.">
        <title>Genome annotations for the ascomycete fungi Trichoderma harzianum, Trichoderma aggressivum, and Purpureocillium lilacinum.</title>
        <authorList>
            <person name="Beijen E.P.W."/>
            <person name="Ohm R.A."/>
        </authorList>
    </citation>
    <scope>NUCLEOTIDE SEQUENCE [LARGE SCALE GENOMIC DNA]</scope>
    <source>
        <strain evidence="2 3">CBS 150709</strain>
    </source>
</reference>
<dbReference type="InterPro" id="IPR053157">
    <property type="entry name" value="Sterol_Uptake_Regulator"/>
</dbReference>
<dbReference type="Pfam" id="PF11951">
    <property type="entry name" value="Fungal_trans_2"/>
    <property type="match status" value="1"/>
</dbReference>
<keyword evidence="3" id="KW-1185">Reference proteome</keyword>
<accession>A0ABR0C3I4</accession>
<dbReference type="Pfam" id="PF12013">
    <property type="entry name" value="OrsD"/>
    <property type="match status" value="1"/>
</dbReference>
<proteinExistence type="predicted"/>
<dbReference type="InterPro" id="IPR021858">
    <property type="entry name" value="Fun_TF"/>
</dbReference>
<organism evidence="2 3">
    <name type="scientific">Purpureocillium lilacinum</name>
    <name type="common">Paecilomyces lilacinus</name>
    <dbReference type="NCBI Taxonomy" id="33203"/>
    <lineage>
        <taxon>Eukaryota</taxon>
        <taxon>Fungi</taxon>
        <taxon>Dikarya</taxon>
        <taxon>Ascomycota</taxon>
        <taxon>Pezizomycotina</taxon>
        <taxon>Sordariomycetes</taxon>
        <taxon>Hypocreomycetidae</taxon>
        <taxon>Hypocreales</taxon>
        <taxon>Ophiocordycipitaceae</taxon>
        <taxon>Purpureocillium</taxon>
    </lineage>
</organism>
<evidence type="ECO:0000256" key="1">
    <source>
        <dbReference type="ARBA" id="ARBA00023242"/>
    </source>
</evidence>
<keyword evidence="1" id="KW-0539">Nucleus</keyword>